<dbReference type="Pfam" id="PF15749">
    <property type="entry name" value="MRNIP"/>
    <property type="match status" value="1"/>
</dbReference>
<feature type="domain" description="MRN complex-interacting protein N-terminal" evidence="1">
    <location>
        <begin position="7"/>
        <end position="102"/>
    </location>
</feature>
<organism evidence="2 3">
    <name type="scientific">Agrilus planipennis</name>
    <name type="common">Emerald ash borer</name>
    <name type="synonym">Agrilus marcopoli</name>
    <dbReference type="NCBI Taxonomy" id="224129"/>
    <lineage>
        <taxon>Eukaryota</taxon>
        <taxon>Metazoa</taxon>
        <taxon>Ecdysozoa</taxon>
        <taxon>Arthropoda</taxon>
        <taxon>Hexapoda</taxon>
        <taxon>Insecta</taxon>
        <taxon>Pterygota</taxon>
        <taxon>Neoptera</taxon>
        <taxon>Endopterygota</taxon>
        <taxon>Coleoptera</taxon>
        <taxon>Polyphaga</taxon>
        <taxon>Elateriformia</taxon>
        <taxon>Buprestoidea</taxon>
        <taxon>Buprestidae</taxon>
        <taxon>Agrilinae</taxon>
        <taxon>Agrilus</taxon>
    </lineage>
</organism>
<evidence type="ECO:0000313" key="2">
    <source>
        <dbReference type="Proteomes" id="UP000192223"/>
    </source>
</evidence>
<dbReference type="KEGG" id="apln:108733743"/>
<dbReference type="GeneID" id="108733743"/>
<sequence>MPQELQVLKCFSCDTFQVQIVKKIPKWICKLCGEKQSTIKIYFKGSGKDCRTYVQNLNKQRIEKSQTQLNLQVQDDIMFSFIHDSSLSDKQYTDKTKSNWTEFLTDQMDSECSDNHSIKKEGGGSKRRKINEKIFVCDEEMISETCTVAAEIEGAIQNSYITDINNSVTNINSKKSSWTKFCTYE</sequence>
<dbReference type="InterPro" id="IPR049472">
    <property type="entry name" value="MRNIP_N"/>
</dbReference>
<dbReference type="Proteomes" id="UP000192223">
    <property type="component" value="Unplaced"/>
</dbReference>
<accession>A0A1W4WK82</accession>
<evidence type="ECO:0000259" key="1">
    <source>
        <dbReference type="Pfam" id="PF15749"/>
    </source>
</evidence>
<dbReference type="STRING" id="224129.A0A1W4WK82"/>
<dbReference type="GO" id="GO:0005634">
    <property type="term" value="C:nucleus"/>
    <property type="evidence" value="ECO:0007669"/>
    <property type="project" value="TreeGrafter"/>
</dbReference>
<dbReference type="AlphaFoldDB" id="A0A1W4WK82"/>
<dbReference type="PANTHER" id="PTHR15863">
    <property type="entry name" value="MRN COMPLEX-INTERACTING PROTEIN"/>
    <property type="match status" value="1"/>
</dbReference>
<name>A0A1W4WK82_AGRPL</name>
<keyword evidence="2" id="KW-1185">Reference proteome</keyword>
<dbReference type="GO" id="GO:0003682">
    <property type="term" value="F:chromatin binding"/>
    <property type="evidence" value="ECO:0007669"/>
    <property type="project" value="TreeGrafter"/>
</dbReference>
<dbReference type="RefSeq" id="XP_018320538.1">
    <property type="nucleotide sequence ID" value="XM_018465036.2"/>
</dbReference>
<evidence type="ECO:0000313" key="3">
    <source>
        <dbReference type="RefSeq" id="XP_018320538.1"/>
    </source>
</evidence>
<gene>
    <name evidence="3" type="primary">LOC108733743</name>
</gene>
<proteinExistence type="predicted"/>
<protein>
    <submittedName>
        <fullName evidence="3">MRN complex-interacting protein</fullName>
    </submittedName>
</protein>
<dbReference type="InterPro" id="IPR032739">
    <property type="entry name" value="MRNIP"/>
</dbReference>
<reference evidence="3" key="1">
    <citation type="submission" date="2025-08" db="UniProtKB">
        <authorList>
            <consortium name="RefSeq"/>
        </authorList>
    </citation>
    <scope>IDENTIFICATION</scope>
    <source>
        <tissue evidence="3">Entire body</tissue>
    </source>
</reference>
<dbReference type="OrthoDB" id="5960226at2759"/>
<dbReference type="InParanoid" id="A0A1W4WK82"/>
<dbReference type="PANTHER" id="PTHR15863:SF2">
    <property type="entry name" value="MRN COMPLEX-INTERACTING PROTEIN"/>
    <property type="match status" value="1"/>
</dbReference>
<dbReference type="GO" id="GO:0007095">
    <property type="term" value="P:mitotic G2 DNA damage checkpoint signaling"/>
    <property type="evidence" value="ECO:0007669"/>
    <property type="project" value="TreeGrafter"/>
</dbReference>